<dbReference type="HOGENOM" id="CLU_084768_2_1_6"/>
<sequence>MLLKNRQINRQIVTAFVVILMSQIPIAKALDLKILDKNGTPVANAVVSFPEIKVAEQTALAIMDQIDKQFAPYVLVVQKNQMVDFPNSDAVRHHVYSFSSPNQFEIQLFSGSEAKPLSFKNEGVVVLGCNIHDNMIGYIYINGGELTAMTDTLGELSIPLPDDIKSAAEVELSVWHPELSPMQTKRVTVRLPGNTKNHSITLPFGLEIAKPELNTGFKKKFGN</sequence>
<evidence type="ECO:0000313" key="1">
    <source>
        <dbReference type="EMBL" id="AEP29059.1"/>
    </source>
</evidence>
<dbReference type="STRING" id="1085623.GNIT_0921"/>
<dbReference type="KEGG" id="gni:GNIT_0921"/>
<dbReference type="AlphaFoldDB" id="G4QFW8"/>
<gene>
    <name evidence="1" type="ordered locus">GNIT_0921</name>
</gene>
<organism evidence="1 2">
    <name type="scientific">Glaciecola nitratireducens (strain JCM 12485 / KCTC 12276 / FR1064)</name>
    <dbReference type="NCBI Taxonomy" id="1085623"/>
    <lineage>
        <taxon>Bacteria</taxon>
        <taxon>Pseudomonadati</taxon>
        <taxon>Pseudomonadota</taxon>
        <taxon>Gammaproteobacteria</taxon>
        <taxon>Alteromonadales</taxon>
        <taxon>Alteromonadaceae</taxon>
        <taxon>Brumicola</taxon>
    </lineage>
</organism>
<protein>
    <recommendedName>
        <fullName evidence="3">Methylamine utilization protein</fullName>
    </recommendedName>
</protein>
<evidence type="ECO:0008006" key="3">
    <source>
        <dbReference type="Google" id="ProtNLM"/>
    </source>
</evidence>
<evidence type="ECO:0000313" key="2">
    <source>
        <dbReference type="Proteomes" id="UP000009282"/>
    </source>
</evidence>
<dbReference type="RefSeq" id="WP_014107934.1">
    <property type="nucleotide sequence ID" value="NC_016041.1"/>
</dbReference>
<dbReference type="Gene3D" id="2.60.40.420">
    <property type="entry name" value="Cupredoxins - blue copper proteins"/>
    <property type="match status" value="1"/>
</dbReference>
<reference evidence="1 2" key="1">
    <citation type="journal article" date="2011" name="J. Bacteriol.">
        <title>Complete genome sequence of seawater bacterium Glaciecola nitratireducens FR1064T.</title>
        <authorList>
            <person name="Bian F."/>
            <person name="Qin Q.L."/>
            <person name="Xie B.B."/>
            <person name="Shu Y.L."/>
            <person name="Zhang X.Y."/>
            <person name="Yu Y."/>
            <person name="Chen B."/>
            <person name="Chen X.L."/>
            <person name="Zhou B.C."/>
            <person name="Zhang Y.Z."/>
        </authorList>
    </citation>
    <scope>NUCLEOTIDE SEQUENCE [LARGE SCALE GENOMIC DNA]</scope>
    <source>
        <strain evidence="2">JCM 12485 / KCTC 12276 / FR1064</strain>
    </source>
</reference>
<dbReference type="Proteomes" id="UP000009282">
    <property type="component" value="Chromosome"/>
</dbReference>
<proteinExistence type="predicted"/>
<dbReference type="eggNOG" id="COG3794">
    <property type="taxonomic scope" value="Bacteria"/>
</dbReference>
<accession>G4QFW8</accession>
<dbReference type="SUPFAM" id="SSF49503">
    <property type="entry name" value="Cupredoxins"/>
    <property type="match status" value="1"/>
</dbReference>
<dbReference type="InterPro" id="IPR008972">
    <property type="entry name" value="Cupredoxin"/>
</dbReference>
<dbReference type="EMBL" id="CP003060">
    <property type="protein sequence ID" value="AEP29059.1"/>
    <property type="molecule type" value="Genomic_DNA"/>
</dbReference>
<keyword evidence="2" id="KW-1185">Reference proteome</keyword>
<name>G4QFW8_GLANF</name>